<feature type="transmembrane region" description="Helical" evidence="6">
    <location>
        <begin position="328"/>
        <end position="351"/>
    </location>
</feature>
<feature type="transmembrane region" description="Helical" evidence="6">
    <location>
        <begin position="305"/>
        <end position="323"/>
    </location>
</feature>
<dbReference type="PANTHER" id="PTHR47549">
    <property type="entry name" value="GOLGI APPARATUS MEMBRANE PROTEIN TVP38-RELATED"/>
    <property type="match status" value="1"/>
</dbReference>
<feature type="compositionally biased region" description="Low complexity" evidence="5">
    <location>
        <begin position="111"/>
        <end position="127"/>
    </location>
</feature>
<comment type="subcellular location">
    <subcellularLocation>
        <location evidence="1">Endomembrane system</location>
        <topology evidence="1">Multi-pass membrane protein</topology>
    </subcellularLocation>
</comment>
<evidence type="ECO:0000256" key="1">
    <source>
        <dbReference type="ARBA" id="ARBA00004127"/>
    </source>
</evidence>
<keyword evidence="8" id="KW-1185">Reference proteome</keyword>
<keyword evidence="2 6" id="KW-0812">Transmembrane</keyword>
<dbReference type="EMBL" id="CP110432">
    <property type="protein sequence ID" value="WAQ90079.1"/>
    <property type="molecule type" value="Genomic_DNA"/>
</dbReference>
<reference evidence="7" key="1">
    <citation type="submission" date="2022-10" db="EMBL/GenBank/DDBJ databases">
        <title>Puccinia triticina Genome sequencing and assembly.</title>
        <authorList>
            <person name="Li C."/>
        </authorList>
    </citation>
    <scope>NUCLEOTIDE SEQUENCE</scope>
    <source>
        <strain evidence="7">Pt15</strain>
    </source>
</reference>
<evidence type="ECO:0000256" key="4">
    <source>
        <dbReference type="ARBA" id="ARBA00023136"/>
    </source>
</evidence>
<dbReference type="Proteomes" id="UP001164743">
    <property type="component" value="Chromosome 12A"/>
</dbReference>
<organism evidence="7 8">
    <name type="scientific">Puccinia triticina</name>
    <dbReference type="NCBI Taxonomy" id="208348"/>
    <lineage>
        <taxon>Eukaryota</taxon>
        <taxon>Fungi</taxon>
        <taxon>Dikarya</taxon>
        <taxon>Basidiomycota</taxon>
        <taxon>Pucciniomycotina</taxon>
        <taxon>Pucciniomycetes</taxon>
        <taxon>Pucciniales</taxon>
        <taxon>Pucciniaceae</taxon>
        <taxon>Puccinia</taxon>
    </lineage>
</organism>
<feature type="transmembrane region" description="Helical" evidence="6">
    <location>
        <begin position="77"/>
        <end position="97"/>
    </location>
</feature>
<evidence type="ECO:0000313" key="7">
    <source>
        <dbReference type="EMBL" id="WAQ90079.1"/>
    </source>
</evidence>
<evidence type="ECO:0000256" key="2">
    <source>
        <dbReference type="ARBA" id="ARBA00022692"/>
    </source>
</evidence>
<feature type="transmembrane region" description="Helical" evidence="6">
    <location>
        <begin position="263"/>
        <end position="285"/>
    </location>
</feature>
<feature type="transmembrane region" description="Helical" evidence="6">
    <location>
        <begin position="149"/>
        <end position="170"/>
    </location>
</feature>
<dbReference type="PANTHER" id="PTHR47549:SF2">
    <property type="entry name" value="GOLGI APPARATUS MEMBRANE PROTEIN TVP38"/>
    <property type="match status" value="1"/>
</dbReference>
<dbReference type="GeneID" id="77803118"/>
<keyword evidence="4 6" id="KW-0472">Membrane</keyword>
<dbReference type="InterPro" id="IPR051076">
    <property type="entry name" value="Golgi_membrane_TVP38/TMEM64"/>
</dbReference>
<sequence>MSMAYHDLQVHTTSLRATLSQGSLVWKQLELPGHSAEEKAHLASQLTQVQEKLDSLLEQTGTLASQVLDRFNSIRSVMLFFIPATSLVFMLSFWKLAQKYKSKGTSKAELSDSGQAQSSSQDISARSHISRTSQTLFQTLRSDPQFLRLTIRASATFLGMLIALFFWLLALFKSNDMLIDPYWHGVATWLPTVSGSWTAIPVVWQSMSHPAQHYPPPTLPDSKSAASDSLLSKTSSSFRHRNFHTAFGPLSVNNFLRKDWIKYYVFLVLLLIAIAVVAIYHHQIVIALHPFVLSMRNLKINGVEVGWLIPVAVLFIISFPPLFGHEIVIILCGLVWGLWLGFAIVCLGTLLGELAN</sequence>
<dbReference type="RefSeq" id="XP_053025634.1">
    <property type="nucleotide sequence ID" value="XM_053162224.1"/>
</dbReference>
<evidence type="ECO:0000313" key="8">
    <source>
        <dbReference type="Proteomes" id="UP001164743"/>
    </source>
</evidence>
<feature type="region of interest" description="Disordered" evidence="5">
    <location>
        <begin position="108"/>
        <end position="127"/>
    </location>
</feature>
<keyword evidence="3 6" id="KW-1133">Transmembrane helix</keyword>
<evidence type="ECO:0000256" key="5">
    <source>
        <dbReference type="SAM" id="MobiDB-lite"/>
    </source>
</evidence>
<accession>A0ABY7CXP9</accession>
<evidence type="ECO:0000256" key="6">
    <source>
        <dbReference type="SAM" id="Phobius"/>
    </source>
</evidence>
<evidence type="ECO:0000256" key="3">
    <source>
        <dbReference type="ARBA" id="ARBA00022989"/>
    </source>
</evidence>
<feature type="transmembrane region" description="Helical" evidence="6">
    <location>
        <begin position="182"/>
        <end position="204"/>
    </location>
</feature>
<gene>
    <name evidence="7" type="ORF">PtA15_12A64</name>
</gene>
<protein>
    <submittedName>
        <fullName evidence="7">Uncharacterized protein</fullName>
    </submittedName>
</protein>
<proteinExistence type="predicted"/>
<name>A0ABY7CXP9_9BASI</name>